<gene>
    <name evidence="1" type="ORF">CVU83_00300</name>
</gene>
<proteinExistence type="predicted"/>
<accession>A0A2N2E3Q4</accession>
<organism evidence="1 2">
    <name type="scientific">Candidatus Falkowbacteria bacterium HGW-Falkowbacteria-2</name>
    <dbReference type="NCBI Taxonomy" id="2013769"/>
    <lineage>
        <taxon>Bacteria</taxon>
        <taxon>Candidatus Falkowiibacteriota</taxon>
    </lineage>
</organism>
<dbReference type="Proteomes" id="UP000233325">
    <property type="component" value="Unassembled WGS sequence"/>
</dbReference>
<dbReference type="EMBL" id="PHAH01000002">
    <property type="protein sequence ID" value="PKM89341.1"/>
    <property type="molecule type" value="Genomic_DNA"/>
</dbReference>
<evidence type="ECO:0000313" key="1">
    <source>
        <dbReference type="EMBL" id="PKM89341.1"/>
    </source>
</evidence>
<dbReference type="AlphaFoldDB" id="A0A2N2E3Q4"/>
<name>A0A2N2E3Q4_9BACT</name>
<reference evidence="1 2" key="1">
    <citation type="journal article" date="2017" name="ISME J.">
        <title>Potential for microbial H2 and metal transformations associated with novel bacteria and archaea in deep terrestrial subsurface sediments.</title>
        <authorList>
            <person name="Hernsdorf A.W."/>
            <person name="Amano Y."/>
            <person name="Miyakawa K."/>
            <person name="Ise K."/>
            <person name="Suzuki Y."/>
            <person name="Anantharaman K."/>
            <person name="Probst A."/>
            <person name="Burstein D."/>
            <person name="Thomas B.C."/>
            <person name="Banfield J.F."/>
        </authorList>
    </citation>
    <scope>NUCLEOTIDE SEQUENCE [LARGE SCALE GENOMIC DNA]</scope>
    <source>
        <strain evidence="1">HGW-Falkowbacteria-2</strain>
    </source>
</reference>
<comment type="caution">
    <text evidence="1">The sequence shown here is derived from an EMBL/GenBank/DDBJ whole genome shotgun (WGS) entry which is preliminary data.</text>
</comment>
<protein>
    <submittedName>
        <fullName evidence="1">Uncharacterized protein</fullName>
    </submittedName>
</protein>
<evidence type="ECO:0000313" key="2">
    <source>
        <dbReference type="Proteomes" id="UP000233325"/>
    </source>
</evidence>
<sequence length="288" mass="33561">MLNLEKLFHKSQAEKEPEIEQEGGIESEKEFEEEVAGFVLWHGSGFTGITRDNISIDRNNEEMKKVIKHKGTASSKPEYYGFYATDSKEYARKYDGENSQQVQDIEKELEAECEEKKIFEIKNQADALSYYMVTRNLSYQEAVKTYEEEVEEEINPFFNKEYTNDELLQISIGSDYNRLFRNRLEERGIGSTLYKLIIDEQARLGNIKDVLGSDKLIETITAEDYKTARDLGYDLLFSGGIMNDKRQYAILNKDVVRKIEKSRLVKSTRLDEETGKEIIDYTYPEFEN</sequence>